<dbReference type="PANTHER" id="PTHR46384:SF1">
    <property type="entry name" value="MOTILE SPERM DOMAIN-CONTAINING PROTEIN 2"/>
    <property type="match status" value="1"/>
</dbReference>
<sequence length="244" mass="28547">MTKIAEVRSLFEEKLKEGIPNPPGEFDPRDLERVKSDKYVTRVLDHCEGNAKASAKMLWDILMWRRKVDANNIADKVRMDYLKAGIFFPHGRDVDGSLLFITKWKLYVKGQMDVEELKKIVIYWLERMEREEDGKPITLFLDMDGCGVSNMDLDLVMYMVSLLKNYYPYFVNYSIIYQMPWIMSAGFKLIKGFFPARALERFRFATKENLKDLVVPEQALVCWGGKDTYVFEFIPETCESSSEH</sequence>
<name>A0A8S3WBX5_PARAO</name>
<keyword evidence="3" id="KW-1185">Reference proteome</keyword>
<dbReference type="InterPro" id="IPR053012">
    <property type="entry name" value="ER-organelle_contact"/>
</dbReference>
<dbReference type="InterPro" id="IPR001251">
    <property type="entry name" value="CRAL-TRIO_dom"/>
</dbReference>
<dbReference type="SMART" id="SM00516">
    <property type="entry name" value="SEC14"/>
    <property type="match status" value="1"/>
</dbReference>
<comment type="caution">
    <text evidence="2">The sequence shown here is derived from an EMBL/GenBank/DDBJ whole genome shotgun (WGS) entry which is preliminary data.</text>
</comment>
<evidence type="ECO:0000313" key="3">
    <source>
        <dbReference type="Proteomes" id="UP000691718"/>
    </source>
</evidence>
<dbReference type="PANTHER" id="PTHR46384">
    <property type="entry name" value="MOTILE SPERM DOMAIN-CONTAINING PROTEIN 2"/>
    <property type="match status" value="1"/>
</dbReference>
<accession>A0A8S3WBX5</accession>
<proteinExistence type="predicted"/>
<dbReference type="EMBL" id="CAJQZP010000287">
    <property type="protein sequence ID" value="CAG4952824.1"/>
    <property type="molecule type" value="Genomic_DNA"/>
</dbReference>
<feature type="domain" description="CRAL-TRIO" evidence="1">
    <location>
        <begin position="74"/>
        <end position="231"/>
    </location>
</feature>
<dbReference type="AlphaFoldDB" id="A0A8S3WBX5"/>
<dbReference type="GO" id="GO:0140284">
    <property type="term" value="C:endoplasmic reticulum-endosome membrane contact site"/>
    <property type="evidence" value="ECO:0007669"/>
    <property type="project" value="TreeGrafter"/>
</dbReference>
<gene>
    <name evidence="2" type="ORF">PAPOLLO_LOCUS4723</name>
</gene>
<dbReference type="PROSITE" id="PS50191">
    <property type="entry name" value="CRAL_TRIO"/>
    <property type="match status" value="1"/>
</dbReference>
<dbReference type="CDD" id="cd00170">
    <property type="entry name" value="SEC14"/>
    <property type="match status" value="1"/>
</dbReference>
<reference evidence="2" key="1">
    <citation type="submission" date="2021-04" db="EMBL/GenBank/DDBJ databases">
        <authorList>
            <person name="Tunstrom K."/>
        </authorList>
    </citation>
    <scope>NUCLEOTIDE SEQUENCE</scope>
</reference>
<dbReference type="OrthoDB" id="75724at2759"/>
<evidence type="ECO:0000313" key="2">
    <source>
        <dbReference type="EMBL" id="CAG4952824.1"/>
    </source>
</evidence>
<dbReference type="GO" id="GO:0012505">
    <property type="term" value="C:endomembrane system"/>
    <property type="evidence" value="ECO:0007669"/>
    <property type="project" value="TreeGrafter"/>
</dbReference>
<dbReference type="Proteomes" id="UP000691718">
    <property type="component" value="Unassembled WGS sequence"/>
</dbReference>
<protein>
    <submittedName>
        <fullName evidence="2">(apollo) hypothetical protein</fullName>
    </submittedName>
</protein>
<organism evidence="2 3">
    <name type="scientific">Parnassius apollo</name>
    <name type="common">Apollo butterfly</name>
    <name type="synonym">Papilio apollo</name>
    <dbReference type="NCBI Taxonomy" id="110799"/>
    <lineage>
        <taxon>Eukaryota</taxon>
        <taxon>Metazoa</taxon>
        <taxon>Ecdysozoa</taxon>
        <taxon>Arthropoda</taxon>
        <taxon>Hexapoda</taxon>
        <taxon>Insecta</taxon>
        <taxon>Pterygota</taxon>
        <taxon>Neoptera</taxon>
        <taxon>Endopterygota</taxon>
        <taxon>Lepidoptera</taxon>
        <taxon>Glossata</taxon>
        <taxon>Ditrysia</taxon>
        <taxon>Papilionoidea</taxon>
        <taxon>Papilionidae</taxon>
        <taxon>Parnassiinae</taxon>
        <taxon>Parnassini</taxon>
        <taxon>Parnassius</taxon>
        <taxon>Parnassius</taxon>
    </lineage>
</organism>
<evidence type="ECO:0000259" key="1">
    <source>
        <dbReference type="PROSITE" id="PS50191"/>
    </source>
</evidence>
<dbReference type="Pfam" id="PF00650">
    <property type="entry name" value="CRAL_TRIO"/>
    <property type="match status" value="1"/>
</dbReference>